<dbReference type="PROSITE" id="PS00356">
    <property type="entry name" value="HTH_LACI_1"/>
    <property type="match status" value="1"/>
</dbReference>
<name>A0A852ZB33_9ACTN</name>
<feature type="domain" description="HTH lacI-type" evidence="5">
    <location>
        <begin position="3"/>
        <end position="57"/>
    </location>
</feature>
<dbReference type="CDD" id="cd01392">
    <property type="entry name" value="HTH_LacI"/>
    <property type="match status" value="1"/>
</dbReference>
<dbReference type="RefSeq" id="WP_202889243.1">
    <property type="nucleotide sequence ID" value="NZ_BAAARR010000008.1"/>
</dbReference>
<dbReference type="Gene3D" id="1.10.260.40">
    <property type="entry name" value="lambda repressor-like DNA-binding domains"/>
    <property type="match status" value="1"/>
</dbReference>
<dbReference type="CDD" id="cd06267">
    <property type="entry name" value="PBP1_LacI_sugar_binding-like"/>
    <property type="match status" value="1"/>
</dbReference>
<dbReference type="EMBL" id="JACBZH010000001">
    <property type="protein sequence ID" value="NYH89543.1"/>
    <property type="molecule type" value="Genomic_DNA"/>
</dbReference>
<dbReference type="AlphaFoldDB" id="A0A852ZB33"/>
<keyword evidence="3" id="KW-0804">Transcription</keyword>
<sequence>MRTTLRDVARLAGVSPKTVSNVVNGYLHVRAETRVRVEEAIVALNYRPNLSARNLRLGRTGVIALAVPELDVPYFAELARHLVAAADALGWTVLVDQTDGVRERERQVIGGIRDQLIDGLVLSPLALTAADLAERTDATPMVLLGERIHRGPADHVLIDNVAAARDATAHLLGLGRTRVAAIGAQRSAAGVTARMRLRGYRSALTAAGIGYDERLVAPTPQFHRAEGAAAMAELLDAGARPDAVFCFNDLLALGALRTLAERGLGVPDDIAVIGFDDIEDGRFSVPTLSTISPDKRQIAGCAVDLLHRQLRTGAAGRADADGGPQEVYADYRLIARESTGASTPPVRSVQAAQAAQAVQTVQTVQAAQAVRSVQPGRALPSGSSSPSDPSTSAVSPVPPAVPGTPSI</sequence>
<dbReference type="InterPro" id="IPR046335">
    <property type="entry name" value="LacI/GalR-like_sensor"/>
</dbReference>
<organism evidence="6 7">
    <name type="scientific">Actinopolymorpha rutila</name>
    <dbReference type="NCBI Taxonomy" id="446787"/>
    <lineage>
        <taxon>Bacteria</taxon>
        <taxon>Bacillati</taxon>
        <taxon>Actinomycetota</taxon>
        <taxon>Actinomycetes</taxon>
        <taxon>Propionibacteriales</taxon>
        <taxon>Actinopolymorphaceae</taxon>
        <taxon>Actinopolymorpha</taxon>
    </lineage>
</organism>
<gene>
    <name evidence="6" type="ORF">F4554_002181</name>
</gene>
<dbReference type="GO" id="GO:0003700">
    <property type="term" value="F:DNA-binding transcription factor activity"/>
    <property type="evidence" value="ECO:0007669"/>
    <property type="project" value="TreeGrafter"/>
</dbReference>
<dbReference type="PRINTS" id="PR00036">
    <property type="entry name" value="HTHLACI"/>
</dbReference>
<dbReference type="Pfam" id="PF13377">
    <property type="entry name" value="Peripla_BP_3"/>
    <property type="match status" value="1"/>
</dbReference>
<dbReference type="PANTHER" id="PTHR30146">
    <property type="entry name" value="LACI-RELATED TRANSCRIPTIONAL REPRESSOR"/>
    <property type="match status" value="1"/>
</dbReference>
<evidence type="ECO:0000256" key="3">
    <source>
        <dbReference type="ARBA" id="ARBA00023163"/>
    </source>
</evidence>
<dbReference type="Pfam" id="PF00356">
    <property type="entry name" value="LacI"/>
    <property type="match status" value="1"/>
</dbReference>
<evidence type="ECO:0000259" key="5">
    <source>
        <dbReference type="PROSITE" id="PS50932"/>
    </source>
</evidence>
<keyword evidence="7" id="KW-1185">Reference proteome</keyword>
<dbReference type="PROSITE" id="PS50932">
    <property type="entry name" value="HTH_LACI_2"/>
    <property type="match status" value="1"/>
</dbReference>
<keyword evidence="1" id="KW-0805">Transcription regulation</keyword>
<dbReference type="PANTHER" id="PTHR30146:SF153">
    <property type="entry name" value="LACTOSE OPERON REPRESSOR"/>
    <property type="match status" value="1"/>
</dbReference>
<evidence type="ECO:0000256" key="1">
    <source>
        <dbReference type="ARBA" id="ARBA00023015"/>
    </source>
</evidence>
<dbReference type="SUPFAM" id="SSF47413">
    <property type="entry name" value="lambda repressor-like DNA-binding domains"/>
    <property type="match status" value="1"/>
</dbReference>
<dbReference type="InterPro" id="IPR000843">
    <property type="entry name" value="HTH_LacI"/>
</dbReference>
<accession>A0A852ZB33</accession>
<dbReference type="SMART" id="SM00354">
    <property type="entry name" value="HTH_LACI"/>
    <property type="match status" value="1"/>
</dbReference>
<protein>
    <submittedName>
        <fullName evidence="6">DNA-binding LacI/PurR family transcriptional regulator</fullName>
    </submittedName>
</protein>
<dbReference type="SUPFAM" id="SSF53822">
    <property type="entry name" value="Periplasmic binding protein-like I"/>
    <property type="match status" value="1"/>
</dbReference>
<dbReference type="InterPro" id="IPR028082">
    <property type="entry name" value="Peripla_BP_I"/>
</dbReference>
<proteinExistence type="predicted"/>
<evidence type="ECO:0000256" key="2">
    <source>
        <dbReference type="ARBA" id="ARBA00023125"/>
    </source>
</evidence>
<feature type="region of interest" description="Disordered" evidence="4">
    <location>
        <begin position="372"/>
        <end position="407"/>
    </location>
</feature>
<evidence type="ECO:0000313" key="7">
    <source>
        <dbReference type="Proteomes" id="UP000579605"/>
    </source>
</evidence>
<feature type="compositionally biased region" description="Low complexity" evidence="4">
    <location>
        <begin position="372"/>
        <end position="395"/>
    </location>
</feature>
<feature type="compositionally biased region" description="Pro residues" evidence="4">
    <location>
        <begin position="396"/>
        <end position="407"/>
    </location>
</feature>
<dbReference type="Gene3D" id="3.40.50.2300">
    <property type="match status" value="2"/>
</dbReference>
<reference evidence="6 7" key="1">
    <citation type="submission" date="2020-07" db="EMBL/GenBank/DDBJ databases">
        <title>Sequencing the genomes of 1000 actinobacteria strains.</title>
        <authorList>
            <person name="Klenk H.-P."/>
        </authorList>
    </citation>
    <scope>NUCLEOTIDE SEQUENCE [LARGE SCALE GENOMIC DNA]</scope>
    <source>
        <strain evidence="6 7">DSM 18448</strain>
    </source>
</reference>
<dbReference type="Proteomes" id="UP000579605">
    <property type="component" value="Unassembled WGS sequence"/>
</dbReference>
<dbReference type="GO" id="GO:0000976">
    <property type="term" value="F:transcription cis-regulatory region binding"/>
    <property type="evidence" value="ECO:0007669"/>
    <property type="project" value="TreeGrafter"/>
</dbReference>
<evidence type="ECO:0000313" key="6">
    <source>
        <dbReference type="EMBL" id="NYH89543.1"/>
    </source>
</evidence>
<keyword evidence="2 6" id="KW-0238">DNA-binding</keyword>
<comment type="caution">
    <text evidence="6">The sequence shown here is derived from an EMBL/GenBank/DDBJ whole genome shotgun (WGS) entry which is preliminary data.</text>
</comment>
<dbReference type="InterPro" id="IPR010982">
    <property type="entry name" value="Lambda_DNA-bd_dom_sf"/>
</dbReference>
<evidence type="ECO:0000256" key="4">
    <source>
        <dbReference type="SAM" id="MobiDB-lite"/>
    </source>
</evidence>